<dbReference type="InterPro" id="IPR011006">
    <property type="entry name" value="CheY-like_superfamily"/>
</dbReference>
<evidence type="ECO:0000256" key="1">
    <source>
        <dbReference type="ARBA" id="ARBA00022741"/>
    </source>
</evidence>
<keyword evidence="3" id="KW-0902">Two-component regulatory system</keyword>
<dbReference type="InterPro" id="IPR002197">
    <property type="entry name" value="HTH_Fis"/>
</dbReference>
<dbReference type="OrthoDB" id="9154941at2"/>
<reference evidence="10" key="1">
    <citation type="journal article" date="2017" name="Biotechnol. Biofuels">
        <title>Evaluation of environmental bacterial communities as a factor affecting the growth of duckweed Lemna minor.</title>
        <authorList>
            <person name="Ishizawa H."/>
            <person name="Kuroda M."/>
            <person name="Morikawa M."/>
            <person name="Ike M."/>
        </authorList>
    </citation>
    <scope>NUCLEOTIDE SEQUENCE [LARGE SCALE GENOMIC DNA]</scope>
    <source>
        <strain evidence="10">M6</strain>
    </source>
</reference>
<keyword evidence="5" id="KW-0804">Transcription</keyword>
<protein>
    <submittedName>
        <fullName evidence="9">Sigma-54 dependent DNA-binding response regulator</fullName>
    </submittedName>
</protein>
<sequence>MSEASRTLLFVDDDADVRKTAELLFRRAGYAYLEAASPVSALSLLATRPVDLVLLDLNFSKSQTSGQEGLDGLADMLRHDPSLSVIVVTGHSGLQIAVQALRAGARDFVMKPWNNERLLATVEATLASRRTDTLAPTRPPALIGLSEPMRRIMAAMDRCAALTIPVLFSGETGTGKSLAATVLHHQSRRSSLSVVECATLCPEDLDDTPNRTLILENIDRLPDKIIPALLSYLHRAPRSNSRVISTSARPRGEIGLDRGLMYALSTMDIALVPLRERVEDIVPLAEHFILTTCHLHGFHPRTLSPEARASLQAEAWTDNVHALKHVIERAIILSDHPTLTPDDLRLHDRPDAAGDAPRGNLAQSEKSLIEEALNRHNFNVSAAAAELGLTRPSLYRRMAKHGL</sequence>
<dbReference type="PROSITE" id="PS50045">
    <property type="entry name" value="SIGMA54_INTERACT_4"/>
    <property type="match status" value="1"/>
</dbReference>
<keyword evidence="1" id="KW-0547">Nucleotide-binding</keyword>
<evidence type="ECO:0000313" key="10">
    <source>
        <dbReference type="Proteomes" id="UP000278756"/>
    </source>
</evidence>
<evidence type="ECO:0000256" key="5">
    <source>
        <dbReference type="ARBA" id="ARBA00023163"/>
    </source>
</evidence>
<keyword evidence="6" id="KW-0597">Phosphoprotein</keyword>
<proteinExistence type="predicted"/>
<gene>
    <name evidence="9" type="ORF">EM6_2588</name>
</gene>
<evidence type="ECO:0000259" key="8">
    <source>
        <dbReference type="PROSITE" id="PS50110"/>
    </source>
</evidence>
<dbReference type="InterPro" id="IPR002078">
    <property type="entry name" value="Sigma_54_int"/>
</dbReference>
<dbReference type="PANTHER" id="PTHR32071">
    <property type="entry name" value="TRANSCRIPTIONAL REGULATORY PROTEIN"/>
    <property type="match status" value="1"/>
</dbReference>
<keyword evidence="9" id="KW-0238">DNA-binding</keyword>
<evidence type="ECO:0000256" key="2">
    <source>
        <dbReference type="ARBA" id="ARBA00022840"/>
    </source>
</evidence>
<feature type="domain" description="Sigma-54 factor interaction" evidence="7">
    <location>
        <begin position="142"/>
        <end position="332"/>
    </location>
</feature>
<keyword evidence="2" id="KW-0067">ATP-binding</keyword>
<dbReference type="Pfam" id="PF02954">
    <property type="entry name" value="HTH_8"/>
    <property type="match status" value="1"/>
</dbReference>
<dbReference type="InterPro" id="IPR058031">
    <property type="entry name" value="AAA_lid_NorR"/>
</dbReference>
<evidence type="ECO:0000256" key="4">
    <source>
        <dbReference type="ARBA" id="ARBA00023015"/>
    </source>
</evidence>
<dbReference type="InterPro" id="IPR009057">
    <property type="entry name" value="Homeodomain-like_sf"/>
</dbReference>
<dbReference type="Pfam" id="PF00072">
    <property type="entry name" value="Response_reg"/>
    <property type="match status" value="1"/>
</dbReference>
<feature type="modified residue" description="4-aspartylphosphate" evidence="6">
    <location>
        <position position="56"/>
    </location>
</feature>
<dbReference type="SUPFAM" id="SSF46689">
    <property type="entry name" value="Homeodomain-like"/>
    <property type="match status" value="1"/>
</dbReference>
<dbReference type="Gene3D" id="3.40.50.2300">
    <property type="match status" value="1"/>
</dbReference>
<organism evidence="9 10">
    <name type="scientific">Asticcacaulis excentricus</name>
    <dbReference type="NCBI Taxonomy" id="78587"/>
    <lineage>
        <taxon>Bacteria</taxon>
        <taxon>Pseudomonadati</taxon>
        <taxon>Pseudomonadota</taxon>
        <taxon>Alphaproteobacteria</taxon>
        <taxon>Caulobacterales</taxon>
        <taxon>Caulobacteraceae</taxon>
        <taxon>Asticcacaulis</taxon>
    </lineage>
</organism>
<keyword evidence="4" id="KW-0805">Transcription regulation</keyword>
<evidence type="ECO:0000256" key="3">
    <source>
        <dbReference type="ARBA" id="ARBA00023012"/>
    </source>
</evidence>
<accession>A0A3G9GBJ8</accession>
<dbReference type="GO" id="GO:0006355">
    <property type="term" value="P:regulation of DNA-templated transcription"/>
    <property type="evidence" value="ECO:0007669"/>
    <property type="project" value="InterPro"/>
</dbReference>
<dbReference type="GO" id="GO:0043565">
    <property type="term" value="F:sequence-specific DNA binding"/>
    <property type="evidence" value="ECO:0007669"/>
    <property type="project" value="InterPro"/>
</dbReference>
<evidence type="ECO:0000256" key="6">
    <source>
        <dbReference type="PROSITE-ProRule" id="PRU00169"/>
    </source>
</evidence>
<dbReference type="Gene3D" id="1.10.10.60">
    <property type="entry name" value="Homeodomain-like"/>
    <property type="match status" value="1"/>
</dbReference>
<dbReference type="RefSeq" id="WP_126423601.1">
    <property type="nucleotide sequence ID" value="NZ_AP018828.1"/>
</dbReference>
<dbReference type="EMBL" id="AP018828">
    <property type="protein sequence ID" value="BBF81969.1"/>
    <property type="molecule type" value="Genomic_DNA"/>
</dbReference>
<dbReference type="Proteomes" id="UP000278756">
    <property type="component" value="Chromosome 2"/>
</dbReference>
<dbReference type="CDD" id="cd00009">
    <property type="entry name" value="AAA"/>
    <property type="match status" value="1"/>
</dbReference>
<dbReference type="SUPFAM" id="SSF52540">
    <property type="entry name" value="P-loop containing nucleoside triphosphate hydrolases"/>
    <property type="match status" value="1"/>
</dbReference>
<dbReference type="PANTHER" id="PTHR32071:SF81">
    <property type="entry name" value="PROPIONATE CATABOLISM OPERON REGULATORY PROTEIN"/>
    <property type="match status" value="1"/>
</dbReference>
<dbReference type="Pfam" id="PF14532">
    <property type="entry name" value="Sigma54_activ_2"/>
    <property type="match status" value="1"/>
</dbReference>
<feature type="domain" description="Response regulatory" evidence="8">
    <location>
        <begin position="7"/>
        <end position="126"/>
    </location>
</feature>
<dbReference type="PROSITE" id="PS50110">
    <property type="entry name" value="RESPONSE_REGULATORY"/>
    <property type="match status" value="1"/>
</dbReference>
<dbReference type="PRINTS" id="PR01590">
    <property type="entry name" value="HTHFIS"/>
</dbReference>
<dbReference type="SMART" id="SM00448">
    <property type="entry name" value="REC"/>
    <property type="match status" value="1"/>
</dbReference>
<dbReference type="SUPFAM" id="SSF52172">
    <property type="entry name" value="CheY-like"/>
    <property type="match status" value="1"/>
</dbReference>
<dbReference type="Gene3D" id="1.10.8.60">
    <property type="match status" value="1"/>
</dbReference>
<name>A0A3G9GBJ8_9CAUL</name>
<dbReference type="InterPro" id="IPR027417">
    <property type="entry name" value="P-loop_NTPase"/>
</dbReference>
<evidence type="ECO:0000313" key="9">
    <source>
        <dbReference type="EMBL" id="BBF81969.1"/>
    </source>
</evidence>
<evidence type="ECO:0000259" key="7">
    <source>
        <dbReference type="PROSITE" id="PS50045"/>
    </source>
</evidence>
<dbReference type="Pfam" id="PF25601">
    <property type="entry name" value="AAA_lid_14"/>
    <property type="match status" value="1"/>
</dbReference>
<dbReference type="Gene3D" id="3.40.50.300">
    <property type="entry name" value="P-loop containing nucleotide triphosphate hydrolases"/>
    <property type="match status" value="1"/>
</dbReference>
<dbReference type="InterPro" id="IPR001789">
    <property type="entry name" value="Sig_transdc_resp-reg_receiver"/>
</dbReference>
<dbReference type="GO" id="GO:0005524">
    <property type="term" value="F:ATP binding"/>
    <property type="evidence" value="ECO:0007669"/>
    <property type="project" value="UniProtKB-KW"/>
</dbReference>
<dbReference type="AlphaFoldDB" id="A0A3G9GBJ8"/>
<dbReference type="GO" id="GO:0000160">
    <property type="term" value="P:phosphorelay signal transduction system"/>
    <property type="evidence" value="ECO:0007669"/>
    <property type="project" value="UniProtKB-KW"/>
</dbReference>
<reference evidence="10" key="2">
    <citation type="journal article" date="2017" name="Plant Physiol. Biochem.">
        <title>Differential oxidative and antioxidative response of duckweed Lemna minor toward plant growth promoting/inhibiting bacteria.</title>
        <authorList>
            <person name="Ishizawa H."/>
            <person name="Kuroda M."/>
            <person name="Morikawa M."/>
            <person name="Ike M."/>
        </authorList>
    </citation>
    <scope>NUCLEOTIDE SEQUENCE [LARGE SCALE GENOMIC DNA]</scope>
    <source>
        <strain evidence="10">M6</strain>
    </source>
</reference>